<dbReference type="Gene3D" id="2.130.10.10">
    <property type="entry name" value="YVTN repeat-like/Quinoprotein amine dehydrogenase"/>
    <property type="match status" value="1"/>
</dbReference>
<dbReference type="Proteomes" id="UP001141552">
    <property type="component" value="Unassembled WGS sequence"/>
</dbReference>
<reference evidence="4" key="2">
    <citation type="journal article" date="2023" name="Plants (Basel)">
        <title>Annotation of the Turnera subulata (Passifloraceae) Draft Genome Reveals the S-Locus Evolved after the Divergence of Turneroideae from Passifloroideae in a Stepwise Manner.</title>
        <authorList>
            <person name="Henning P.M."/>
            <person name="Roalson E.H."/>
            <person name="Mir W."/>
            <person name="McCubbin A.G."/>
            <person name="Shore J.S."/>
        </authorList>
    </citation>
    <scope>NUCLEOTIDE SEQUENCE</scope>
    <source>
        <strain evidence="4">F60SS</strain>
    </source>
</reference>
<accession>A0A9Q0FTD4</accession>
<sequence>MEPKTHPKDLGSNLGCVPGTQPGSNLGAALVDLETGVTSWVCRSKSDVLAQQFDQSANTVLCGLRNGAIVTVDVRENPERSTRLIRHQIPYSSLGRRGGNSTKQWFELKGNIYPSCTAYMSSSVCCLVSLRLYDQYFLASSMDGSIKLYDHRMGKRGFIQSYEGHVNSHTRSQLGVDQSEKFLVSGGGDCNLRLWSITSGEMLFEERIFESFPSTVSWRKSGSVLKTSDEGIRTENCIGGENLNWGAWFGSQEGLFHMHWS</sequence>
<evidence type="ECO:0000256" key="1">
    <source>
        <dbReference type="ARBA" id="ARBA00022574"/>
    </source>
</evidence>
<dbReference type="InterPro" id="IPR001680">
    <property type="entry name" value="WD40_rpt"/>
</dbReference>
<dbReference type="InterPro" id="IPR052254">
    <property type="entry name" value="CUL4-DDB1_E3_ligase_receptor"/>
</dbReference>
<reference evidence="4" key="1">
    <citation type="submission" date="2022-02" db="EMBL/GenBank/DDBJ databases">
        <authorList>
            <person name="Henning P.M."/>
            <person name="McCubbin A.G."/>
            <person name="Shore J.S."/>
        </authorList>
    </citation>
    <scope>NUCLEOTIDE SEQUENCE</scope>
    <source>
        <strain evidence="4">F60SS</strain>
        <tissue evidence="4">Leaves</tissue>
    </source>
</reference>
<keyword evidence="2" id="KW-0677">Repeat</keyword>
<dbReference type="OrthoDB" id="128867at2759"/>
<proteinExistence type="predicted"/>
<dbReference type="EMBL" id="JAKUCV010004119">
    <property type="protein sequence ID" value="KAJ4836439.1"/>
    <property type="molecule type" value="Genomic_DNA"/>
</dbReference>
<keyword evidence="5" id="KW-1185">Reference proteome</keyword>
<dbReference type="PANTHER" id="PTHR44472">
    <property type="entry name" value="DDB1- AND CUL4-ASSOCIATED FACTOR 4-RELATED"/>
    <property type="match status" value="1"/>
</dbReference>
<dbReference type="SMART" id="SM00320">
    <property type="entry name" value="WD40"/>
    <property type="match status" value="2"/>
</dbReference>
<organism evidence="4 5">
    <name type="scientific">Turnera subulata</name>
    <dbReference type="NCBI Taxonomy" id="218843"/>
    <lineage>
        <taxon>Eukaryota</taxon>
        <taxon>Viridiplantae</taxon>
        <taxon>Streptophyta</taxon>
        <taxon>Embryophyta</taxon>
        <taxon>Tracheophyta</taxon>
        <taxon>Spermatophyta</taxon>
        <taxon>Magnoliopsida</taxon>
        <taxon>eudicotyledons</taxon>
        <taxon>Gunneridae</taxon>
        <taxon>Pentapetalae</taxon>
        <taxon>rosids</taxon>
        <taxon>fabids</taxon>
        <taxon>Malpighiales</taxon>
        <taxon>Passifloraceae</taxon>
        <taxon>Turnera</taxon>
    </lineage>
</organism>
<dbReference type="PROSITE" id="PS50082">
    <property type="entry name" value="WD_REPEATS_2"/>
    <property type="match status" value="1"/>
</dbReference>
<evidence type="ECO:0000256" key="3">
    <source>
        <dbReference type="PROSITE-ProRule" id="PRU00221"/>
    </source>
</evidence>
<comment type="caution">
    <text evidence="4">The sequence shown here is derived from an EMBL/GenBank/DDBJ whole genome shotgun (WGS) entry which is preliminary data.</text>
</comment>
<dbReference type="InterPro" id="IPR015943">
    <property type="entry name" value="WD40/YVTN_repeat-like_dom_sf"/>
</dbReference>
<dbReference type="Pfam" id="PF00400">
    <property type="entry name" value="WD40"/>
    <property type="match status" value="2"/>
</dbReference>
<evidence type="ECO:0000256" key="2">
    <source>
        <dbReference type="ARBA" id="ARBA00022737"/>
    </source>
</evidence>
<evidence type="ECO:0000313" key="4">
    <source>
        <dbReference type="EMBL" id="KAJ4836439.1"/>
    </source>
</evidence>
<evidence type="ECO:0000313" key="5">
    <source>
        <dbReference type="Proteomes" id="UP001141552"/>
    </source>
</evidence>
<dbReference type="SUPFAM" id="SSF50978">
    <property type="entry name" value="WD40 repeat-like"/>
    <property type="match status" value="1"/>
</dbReference>
<gene>
    <name evidence="4" type="ORF">Tsubulata_045151</name>
</gene>
<protein>
    <submittedName>
        <fullName evidence="4">Uncharacterized protein</fullName>
    </submittedName>
</protein>
<dbReference type="InterPro" id="IPR036322">
    <property type="entry name" value="WD40_repeat_dom_sf"/>
</dbReference>
<name>A0A9Q0FTD4_9ROSI</name>
<keyword evidence="1 3" id="KW-0853">WD repeat</keyword>
<feature type="repeat" description="WD" evidence="3">
    <location>
        <begin position="166"/>
        <end position="205"/>
    </location>
</feature>
<dbReference type="AlphaFoldDB" id="A0A9Q0FTD4"/>
<dbReference type="PANTHER" id="PTHR44472:SF1">
    <property type="entry name" value="DDB1 AND CUL4 ASSOCIATED FACTOR 4"/>
    <property type="match status" value="1"/>
</dbReference>